<dbReference type="PROSITE" id="PS50931">
    <property type="entry name" value="HTH_LYSR"/>
    <property type="match status" value="1"/>
</dbReference>
<dbReference type="EMBL" id="JAWXXV010000001">
    <property type="protein sequence ID" value="MDX5986019.1"/>
    <property type="molecule type" value="Genomic_DNA"/>
</dbReference>
<comment type="similarity">
    <text evidence="1">Belongs to the LysR transcriptional regulatory family.</text>
</comment>
<reference evidence="6 7" key="1">
    <citation type="submission" date="2023-11" db="EMBL/GenBank/DDBJ databases">
        <title>MicrobeMod: A computational toolkit for identifying prokaryotic methylation and restriction-modification with nanopore sequencing.</title>
        <authorList>
            <person name="Crits-Christoph A."/>
            <person name="Kang S.C."/>
            <person name="Lee H."/>
            <person name="Ostrov N."/>
        </authorList>
    </citation>
    <scope>NUCLEOTIDE SEQUENCE [LARGE SCALE GENOMIC DNA]</scope>
    <source>
        <strain evidence="6 7">ATCC 14820</strain>
    </source>
</reference>
<dbReference type="Gene3D" id="1.10.10.10">
    <property type="entry name" value="Winged helix-like DNA-binding domain superfamily/Winged helix DNA-binding domain"/>
    <property type="match status" value="1"/>
</dbReference>
<dbReference type="InterPro" id="IPR005119">
    <property type="entry name" value="LysR_subst-bd"/>
</dbReference>
<evidence type="ECO:0000259" key="5">
    <source>
        <dbReference type="PROSITE" id="PS50931"/>
    </source>
</evidence>
<sequence length="290" mass="31458">MENWDDLRIFLAVARAQRMAGAARALGVDVTTVGRRLARLEQRLGTAIFETIAGERRLTETGQALLLHSETIEAAVLAATEVDPTSAALAGQVRLSIAEGLATHVVAPALPAFRRDQPNLRIDLITASGFLNPSRREADMAVMLARPRNRQLRATKLTDYRLRLYATPGFLADHARVASAADLHGHALISYVPEHVHAPELNYLSEIHDGLVARARSTSITVQHAMIRAGAGIGVLPDFIAARDAALVPVLGDSVHLTRTFWLVTHQDTHATPRIQAVGDWLRGLAETLA</sequence>
<evidence type="ECO:0000256" key="4">
    <source>
        <dbReference type="ARBA" id="ARBA00023163"/>
    </source>
</evidence>
<accession>A0ABU4PRI6</accession>
<proteinExistence type="inferred from homology"/>
<comment type="caution">
    <text evidence="6">The sequence shown here is derived from an EMBL/GenBank/DDBJ whole genome shotgun (WGS) entry which is preliminary data.</text>
</comment>
<dbReference type="InterPro" id="IPR036388">
    <property type="entry name" value="WH-like_DNA-bd_sf"/>
</dbReference>
<organism evidence="6 7">
    <name type="scientific">Sphingomonas echinoides</name>
    <dbReference type="NCBI Taxonomy" id="59803"/>
    <lineage>
        <taxon>Bacteria</taxon>
        <taxon>Pseudomonadati</taxon>
        <taxon>Pseudomonadota</taxon>
        <taxon>Alphaproteobacteria</taxon>
        <taxon>Sphingomonadales</taxon>
        <taxon>Sphingomonadaceae</taxon>
        <taxon>Sphingomonas</taxon>
    </lineage>
</organism>
<feature type="domain" description="HTH lysR-type" evidence="5">
    <location>
        <begin position="1"/>
        <end position="59"/>
    </location>
</feature>
<dbReference type="RefSeq" id="WP_010406942.1">
    <property type="nucleotide sequence ID" value="NZ_JAWXXV010000001.1"/>
</dbReference>
<dbReference type="InterPro" id="IPR058163">
    <property type="entry name" value="LysR-type_TF_proteobact-type"/>
</dbReference>
<dbReference type="PANTHER" id="PTHR30537">
    <property type="entry name" value="HTH-TYPE TRANSCRIPTIONAL REGULATOR"/>
    <property type="match status" value="1"/>
</dbReference>
<dbReference type="SUPFAM" id="SSF46785">
    <property type="entry name" value="Winged helix' DNA-binding domain"/>
    <property type="match status" value="1"/>
</dbReference>
<evidence type="ECO:0000256" key="1">
    <source>
        <dbReference type="ARBA" id="ARBA00009437"/>
    </source>
</evidence>
<dbReference type="PANTHER" id="PTHR30537:SF3">
    <property type="entry name" value="TRANSCRIPTIONAL REGULATORY PROTEIN"/>
    <property type="match status" value="1"/>
</dbReference>
<keyword evidence="7" id="KW-1185">Reference proteome</keyword>
<name>A0ABU4PRI6_9SPHN</name>
<evidence type="ECO:0000313" key="7">
    <source>
        <dbReference type="Proteomes" id="UP001279660"/>
    </source>
</evidence>
<dbReference type="Proteomes" id="UP001279660">
    <property type="component" value="Unassembled WGS sequence"/>
</dbReference>
<dbReference type="Gene3D" id="3.40.190.290">
    <property type="match status" value="1"/>
</dbReference>
<dbReference type="Pfam" id="PF03466">
    <property type="entry name" value="LysR_substrate"/>
    <property type="match status" value="1"/>
</dbReference>
<dbReference type="Pfam" id="PF00126">
    <property type="entry name" value="HTH_1"/>
    <property type="match status" value="1"/>
</dbReference>
<gene>
    <name evidence="6" type="ORF">SIL82_17315</name>
</gene>
<dbReference type="SUPFAM" id="SSF53850">
    <property type="entry name" value="Periplasmic binding protein-like II"/>
    <property type="match status" value="1"/>
</dbReference>
<evidence type="ECO:0000313" key="6">
    <source>
        <dbReference type="EMBL" id="MDX5986019.1"/>
    </source>
</evidence>
<dbReference type="InterPro" id="IPR000847">
    <property type="entry name" value="LysR_HTH_N"/>
</dbReference>
<evidence type="ECO:0000256" key="3">
    <source>
        <dbReference type="ARBA" id="ARBA00023125"/>
    </source>
</evidence>
<keyword evidence="4" id="KW-0804">Transcription</keyword>
<dbReference type="InterPro" id="IPR036390">
    <property type="entry name" value="WH_DNA-bd_sf"/>
</dbReference>
<protein>
    <submittedName>
        <fullName evidence="6">LysR family transcriptional regulator</fullName>
    </submittedName>
</protein>
<keyword evidence="2" id="KW-0805">Transcription regulation</keyword>
<evidence type="ECO:0000256" key="2">
    <source>
        <dbReference type="ARBA" id="ARBA00023015"/>
    </source>
</evidence>
<keyword evidence="3" id="KW-0238">DNA-binding</keyword>